<keyword evidence="3 6" id="KW-0812">Transmembrane</keyword>
<evidence type="ECO:0000313" key="9">
    <source>
        <dbReference type="Proteomes" id="UP000663760"/>
    </source>
</evidence>
<dbReference type="PANTHER" id="PTHR31218">
    <property type="entry name" value="WAT1-RELATED PROTEIN"/>
    <property type="match status" value="1"/>
</dbReference>
<reference evidence="8" key="1">
    <citation type="submission" date="2020-02" db="EMBL/GenBank/DDBJ databases">
        <authorList>
            <person name="Scholz U."/>
            <person name="Mascher M."/>
            <person name="Fiebig A."/>
        </authorList>
    </citation>
    <scope>NUCLEOTIDE SEQUENCE</scope>
</reference>
<feature type="transmembrane region" description="Helical" evidence="6">
    <location>
        <begin position="80"/>
        <end position="102"/>
    </location>
</feature>
<keyword evidence="4 6" id="KW-1133">Transmembrane helix</keyword>
<evidence type="ECO:0000259" key="7">
    <source>
        <dbReference type="Pfam" id="PF00892"/>
    </source>
</evidence>
<comment type="subcellular location">
    <subcellularLocation>
        <location evidence="1 6">Membrane</location>
        <topology evidence="1 6">Multi-pass membrane protein</topology>
    </subcellularLocation>
</comment>
<feature type="transmembrane region" description="Helical" evidence="6">
    <location>
        <begin position="39"/>
        <end position="60"/>
    </location>
</feature>
<feature type="transmembrane region" description="Helical" evidence="6">
    <location>
        <begin position="156"/>
        <end position="176"/>
    </location>
</feature>
<dbReference type="Proteomes" id="UP000663760">
    <property type="component" value="Chromosome 3"/>
</dbReference>
<evidence type="ECO:0000256" key="6">
    <source>
        <dbReference type="RuleBase" id="RU363077"/>
    </source>
</evidence>
<comment type="similarity">
    <text evidence="2 6">Belongs to the drug/metabolite transporter (DMT) superfamily. Plant drug/metabolite exporter (P-DME) (TC 2.A.7.4) family.</text>
</comment>
<evidence type="ECO:0000256" key="1">
    <source>
        <dbReference type="ARBA" id="ARBA00004141"/>
    </source>
</evidence>
<feature type="transmembrane region" description="Helical" evidence="6">
    <location>
        <begin position="279"/>
        <end position="298"/>
    </location>
</feature>
<feature type="transmembrane region" description="Helical" evidence="6">
    <location>
        <begin position="15"/>
        <end position="32"/>
    </location>
</feature>
<accession>A0A7I8K7Z8</accession>
<evidence type="ECO:0000256" key="3">
    <source>
        <dbReference type="ARBA" id="ARBA00022692"/>
    </source>
</evidence>
<dbReference type="GO" id="GO:0022857">
    <property type="term" value="F:transmembrane transporter activity"/>
    <property type="evidence" value="ECO:0007669"/>
    <property type="project" value="InterPro"/>
</dbReference>
<organism evidence="8 9">
    <name type="scientific">Spirodela intermedia</name>
    <name type="common">Intermediate duckweed</name>
    <dbReference type="NCBI Taxonomy" id="51605"/>
    <lineage>
        <taxon>Eukaryota</taxon>
        <taxon>Viridiplantae</taxon>
        <taxon>Streptophyta</taxon>
        <taxon>Embryophyta</taxon>
        <taxon>Tracheophyta</taxon>
        <taxon>Spermatophyta</taxon>
        <taxon>Magnoliopsida</taxon>
        <taxon>Liliopsida</taxon>
        <taxon>Araceae</taxon>
        <taxon>Lemnoideae</taxon>
        <taxon>Spirodela</taxon>
    </lineage>
</organism>
<gene>
    <name evidence="8" type="ORF">SI8410_03004073</name>
</gene>
<dbReference type="AlphaFoldDB" id="A0A7I8K7Z8"/>
<dbReference type="InterPro" id="IPR030184">
    <property type="entry name" value="WAT1-related"/>
</dbReference>
<feature type="transmembrane region" description="Helical" evidence="6">
    <location>
        <begin position="188"/>
        <end position="210"/>
    </location>
</feature>
<evidence type="ECO:0000256" key="4">
    <source>
        <dbReference type="ARBA" id="ARBA00022989"/>
    </source>
</evidence>
<feature type="transmembrane region" description="Helical" evidence="6">
    <location>
        <begin position="252"/>
        <end position="273"/>
    </location>
</feature>
<feature type="transmembrane region" description="Helical" evidence="6">
    <location>
        <begin position="114"/>
        <end position="136"/>
    </location>
</feature>
<keyword evidence="9" id="KW-1185">Reference proteome</keyword>
<keyword evidence="5 6" id="KW-0472">Membrane</keyword>
<feature type="domain" description="EamA" evidence="7">
    <location>
        <begin position="158"/>
        <end position="296"/>
    </location>
</feature>
<dbReference type="GO" id="GO:0016020">
    <property type="term" value="C:membrane"/>
    <property type="evidence" value="ECO:0007669"/>
    <property type="project" value="UniProtKB-SubCell"/>
</dbReference>
<proteinExistence type="inferred from homology"/>
<dbReference type="SUPFAM" id="SSF103481">
    <property type="entry name" value="Multidrug resistance efflux transporter EmrE"/>
    <property type="match status" value="2"/>
</dbReference>
<evidence type="ECO:0000313" key="8">
    <source>
        <dbReference type="EMBL" id="CAA7393309.1"/>
    </source>
</evidence>
<dbReference type="InterPro" id="IPR037185">
    <property type="entry name" value="EmrE-like"/>
</dbReference>
<sequence length="336" mass="36593">MSRVMMKHGPLLGQIYVQVSYAAMFLLSRVVLQQGMNQHLYVFFRQCVASLTITLFVFFLERITIGQNLYSTGLSLTSTTFATSMNNINPATTFLMALAFRMEKLELWSWRAQAKIWGTILCVGGATIMTVFKGPVVFGSQSPLTEGLSGSSDSDWILGALLLAGSAWSWSVCLIYQAWFTLDCPSQLTSTAVMCWMATLQSGLVALLLVQTPGAWRLSWDLQLLTITYSGIFCSAIGLFVMMWCVKMKGPLFVSVFSPLSTVIVAALEPLLLHEPLSWGSLTGMILVIGGLYCVLWGKASEKEPAGVEEVVAGGGTEASAAEPLLHNGGEERIKV</sequence>
<protein>
    <recommendedName>
        <fullName evidence="6">WAT1-related protein</fullName>
    </recommendedName>
</protein>
<feature type="transmembrane region" description="Helical" evidence="6">
    <location>
        <begin position="222"/>
        <end position="245"/>
    </location>
</feature>
<dbReference type="InterPro" id="IPR000620">
    <property type="entry name" value="EamA_dom"/>
</dbReference>
<evidence type="ECO:0000256" key="2">
    <source>
        <dbReference type="ARBA" id="ARBA00007635"/>
    </source>
</evidence>
<dbReference type="OrthoDB" id="766087at2759"/>
<evidence type="ECO:0000256" key="5">
    <source>
        <dbReference type="ARBA" id="ARBA00023136"/>
    </source>
</evidence>
<dbReference type="EMBL" id="LR746266">
    <property type="protein sequence ID" value="CAA7393309.1"/>
    <property type="molecule type" value="Genomic_DNA"/>
</dbReference>
<dbReference type="Pfam" id="PF00892">
    <property type="entry name" value="EamA"/>
    <property type="match status" value="1"/>
</dbReference>
<name>A0A7I8K7Z8_SPIIN</name>